<dbReference type="Proteomes" id="UP000314294">
    <property type="component" value="Unassembled WGS sequence"/>
</dbReference>
<name>A0A4Z2JDU1_9TELE</name>
<sequence>MLLIKGSSGFRRDAPSEKAGGRRHGLGRVDPAGGELGGEVVLGVEERGVLEVNGNWVAAQDFCRSSSSAWPFLLHHHLKPEARMKADGICVLQDLREAEGVGGARVEAREQVGGLVAQLHYLPTLVGEVQLRDDLLLIGTAQNGLQRNSPWHYLDRK</sequence>
<evidence type="ECO:0000313" key="2">
    <source>
        <dbReference type="EMBL" id="TNN88445.1"/>
    </source>
</evidence>
<evidence type="ECO:0000256" key="1">
    <source>
        <dbReference type="SAM" id="MobiDB-lite"/>
    </source>
</evidence>
<evidence type="ECO:0000313" key="3">
    <source>
        <dbReference type="Proteomes" id="UP000314294"/>
    </source>
</evidence>
<dbReference type="EMBL" id="SRLO01000005">
    <property type="protein sequence ID" value="TNN88445.1"/>
    <property type="molecule type" value="Genomic_DNA"/>
</dbReference>
<proteinExistence type="predicted"/>
<feature type="compositionally biased region" description="Basic and acidic residues" evidence="1">
    <location>
        <begin position="10"/>
        <end position="20"/>
    </location>
</feature>
<accession>A0A4Z2JDU1</accession>
<comment type="caution">
    <text evidence="2">The sequence shown here is derived from an EMBL/GenBank/DDBJ whole genome shotgun (WGS) entry which is preliminary data.</text>
</comment>
<protein>
    <submittedName>
        <fullName evidence="2">Uncharacterized protein</fullName>
    </submittedName>
</protein>
<keyword evidence="3" id="KW-1185">Reference proteome</keyword>
<organism evidence="2 3">
    <name type="scientific">Liparis tanakae</name>
    <name type="common">Tanaka's snailfish</name>
    <dbReference type="NCBI Taxonomy" id="230148"/>
    <lineage>
        <taxon>Eukaryota</taxon>
        <taxon>Metazoa</taxon>
        <taxon>Chordata</taxon>
        <taxon>Craniata</taxon>
        <taxon>Vertebrata</taxon>
        <taxon>Euteleostomi</taxon>
        <taxon>Actinopterygii</taxon>
        <taxon>Neopterygii</taxon>
        <taxon>Teleostei</taxon>
        <taxon>Neoteleostei</taxon>
        <taxon>Acanthomorphata</taxon>
        <taxon>Eupercaria</taxon>
        <taxon>Perciformes</taxon>
        <taxon>Cottioidei</taxon>
        <taxon>Cottales</taxon>
        <taxon>Liparidae</taxon>
        <taxon>Liparis</taxon>
    </lineage>
</organism>
<dbReference type="AlphaFoldDB" id="A0A4Z2JDU1"/>
<gene>
    <name evidence="2" type="ORF">EYF80_001227</name>
</gene>
<reference evidence="2 3" key="1">
    <citation type="submission" date="2019-03" db="EMBL/GenBank/DDBJ databases">
        <title>First draft genome of Liparis tanakae, snailfish: a comprehensive survey of snailfish specific genes.</title>
        <authorList>
            <person name="Kim W."/>
            <person name="Song I."/>
            <person name="Jeong J.-H."/>
            <person name="Kim D."/>
            <person name="Kim S."/>
            <person name="Ryu S."/>
            <person name="Song J.Y."/>
            <person name="Lee S.K."/>
        </authorList>
    </citation>
    <scope>NUCLEOTIDE SEQUENCE [LARGE SCALE GENOMIC DNA]</scope>
    <source>
        <tissue evidence="2">Muscle</tissue>
    </source>
</reference>
<feature type="region of interest" description="Disordered" evidence="1">
    <location>
        <begin position="1"/>
        <end position="31"/>
    </location>
</feature>